<proteinExistence type="predicted"/>
<evidence type="ECO:0000313" key="2">
    <source>
        <dbReference type="Proteomes" id="UP001580928"/>
    </source>
</evidence>
<reference evidence="1 2" key="1">
    <citation type="submission" date="2024-04" db="EMBL/GenBank/DDBJ databases">
        <title>Albibacterium profundi sp. nov., isolated from sediment of the Challenger Deep of Mariana Trench.</title>
        <authorList>
            <person name="Wang Y."/>
        </authorList>
    </citation>
    <scope>NUCLEOTIDE SEQUENCE [LARGE SCALE GENOMIC DNA]</scope>
    <source>
        <strain evidence="1 2">RHL897</strain>
    </source>
</reference>
<dbReference type="SUPFAM" id="SSF53756">
    <property type="entry name" value="UDP-Glycosyltransferase/glycogen phosphorylase"/>
    <property type="match status" value="1"/>
</dbReference>
<dbReference type="Proteomes" id="UP001580928">
    <property type="component" value="Unassembled WGS sequence"/>
</dbReference>
<evidence type="ECO:0008006" key="3">
    <source>
        <dbReference type="Google" id="ProtNLM"/>
    </source>
</evidence>
<evidence type="ECO:0000313" key="1">
    <source>
        <dbReference type="EMBL" id="MFB5944273.1"/>
    </source>
</evidence>
<dbReference type="EMBL" id="JBBVGT010000001">
    <property type="protein sequence ID" value="MFB5944273.1"/>
    <property type="molecule type" value="Genomic_DNA"/>
</dbReference>
<organism evidence="1 2">
    <name type="scientific">Albibacterium profundi</name>
    <dbReference type="NCBI Taxonomy" id="3134906"/>
    <lineage>
        <taxon>Bacteria</taxon>
        <taxon>Pseudomonadati</taxon>
        <taxon>Bacteroidota</taxon>
        <taxon>Sphingobacteriia</taxon>
        <taxon>Sphingobacteriales</taxon>
        <taxon>Sphingobacteriaceae</taxon>
        <taxon>Albibacterium</taxon>
    </lineage>
</organism>
<sequence>MRVAYLTQVDMFTDSGVRTKHIMQYNIWKKLGHSVKFFSIPFSVNYSTPIQADFDIVQFDILLSKSLKRNSNIISLLRQIANVINIKKSLKRYQPDIVYMRAMTWFPGLDFILRDFKVIIEGNTLVREELKASGSVVGKFLNNIGEKKIGQNIDGVIGVTDEIRKYYQSLNPNIKSITITNGYDFNALNRKKSTKASSVEPPNLIFVGSPGLLWHGVDHYYQMARLLPDFNFHLVGPKLDESYPQLKNFFEYGFLKKEALNDLYLRMDIGVGTLALYRKNMNVACSLKTREYLAAGLPVIIAHRDDDLSGRPFVLEIDNNKESVKRFILEIEEFINDWKDKVVSKELVAPLIDINTKEKLRLEFFKSVYEDQ</sequence>
<comment type="caution">
    <text evidence="1">The sequence shown here is derived from an EMBL/GenBank/DDBJ whole genome shotgun (WGS) entry which is preliminary data.</text>
</comment>
<protein>
    <recommendedName>
        <fullName evidence="3">Glycosyltransferase subfamily 4-like N-terminal domain-containing protein</fullName>
    </recommendedName>
</protein>
<dbReference type="RefSeq" id="WP_375555857.1">
    <property type="nucleotide sequence ID" value="NZ_JBBVGT010000001.1"/>
</dbReference>
<gene>
    <name evidence="1" type="ORF">WKR92_00365</name>
</gene>
<accession>A0ABV5CAA1</accession>
<keyword evidence="2" id="KW-1185">Reference proteome</keyword>
<name>A0ABV5CAA1_9SPHI</name>
<dbReference type="Gene3D" id="3.40.50.2000">
    <property type="entry name" value="Glycogen Phosphorylase B"/>
    <property type="match status" value="1"/>
</dbReference>